<keyword evidence="1" id="KW-0812">Transmembrane</keyword>
<reference evidence="2" key="1">
    <citation type="submission" date="2020-12" db="EMBL/GenBank/DDBJ databases">
        <title>Enhanced detection system for hospital associated transmission using whole genome sequencing surveillance.</title>
        <authorList>
            <person name="Harrison L.H."/>
            <person name="Van Tyne D."/>
            <person name="Marsh J.W."/>
            <person name="Griffith M.P."/>
            <person name="Snyder D.J."/>
            <person name="Cooper V.S."/>
            <person name="Mustapha M."/>
        </authorList>
    </citation>
    <scope>NUCLEOTIDE SEQUENCE</scope>
    <source>
        <strain evidence="2">PSB00042</strain>
    </source>
</reference>
<gene>
    <name evidence="2" type="ORF">JEU22_03875</name>
</gene>
<sequence length="75" mass="7671">MEQNSIGTNNMIGLKAMIVLAGALGFIALVVAGSCFYWMDYLGLFGFTGFVAAAGVGLACGGAMIVGIRQAKGTY</sequence>
<evidence type="ECO:0000313" key="3">
    <source>
        <dbReference type="Proteomes" id="UP000637061"/>
    </source>
</evidence>
<dbReference type="RefSeq" id="WP_198746658.1">
    <property type="nucleotide sequence ID" value="NZ_JAEHTE010000002.1"/>
</dbReference>
<feature type="transmembrane region" description="Helical" evidence="1">
    <location>
        <begin position="12"/>
        <end position="39"/>
    </location>
</feature>
<dbReference type="EMBL" id="JAEHTE010000002">
    <property type="protein sequence ID" value="MBI6883043.1"/>
    <property type="molecule type" value="Genomic_DNA"/>
</dbReference>
<protein>
    <submittedName>
        <fullName evidence="2">Uncharacterized protein</fullName>
    </submittedName>
</protein>
<proteinExistence type="predicted"/>
<comment type="caution">
    <text evidence="2">The sequence shown here is derived from an EMBL/GenBank/DDBJ whole genome shotgun (WGS) entry which is preliminary data.</text>
</comment>
<dbReference type="Proteomes" id="UP000637061">
    <property type="component" value="Unassembled WGS sequence"/>
</dbReference>
<keyword evidence="1" id="KW-0472">Membrane</keyword>
<name>A0A8I1JIJ7_PSEPU</name>
<accession>A0A8I1JIJ7</accession>
<evidence type="ECO:0000313" key="2">
    <source>
        <dbReference type="EMBL" id="MBI6883043.1"/>
    </source>
</evidence>
<keyword evidence="1" id="KW-1133">Transmembrane helix</keyword>
<evidence type="ECO:0000256" key="1">
    <source>
        <dbReference type="SAM" id="Phobius"/>
    </source>
</evidence>
<organism evidence="2 3">
    <name type="scientific">Pseudomonas putida</name>
    <name type="common">Arthrobacter siderocapsulatus</name>
    <dbReference type="NCBI Taxonomy" id="303"/>
    <lineage>
        <taxon>Bacteria</taxon>
        <taxon>Pseudomonadati</taxon>
        <taxon>Pseudomonadota</taxon>
        <taxon>Gammaproteobacteria</taxon>
        <taxon>Pseudomonadales</taxon>
        <taxon>Pseudomonadaceae</taxon>
        <taxon>Pseudomonas</taxon>
    </lineage>
</organism>
<feature type="transmembrane region" description="Helical" evidence="1">
    <location>
        <begin position="45"/>
        <end position="68"/>
    </location>
</feature>
<dbReference type="AlphaFoldDB" id="A0A8I1JIJ7"/>